<feature type="transmembrane region" description="Helical" evidence="1">
    <location>
        <begin position="296"/>
        <end position="316"/>
    </location>
</feature>
<feature type="transmembrane region" description="Helical" evidence="1">
    <location>
        <begin position="170"/>
        <end position="196"/>
    </location>
</feature>
<feature type="transmembrane region" description="Helical" evidence="1">
    <location>
        <begin position="12"/>
        <end position="32"/>
    </location>
</feature>
<evidence type="ECO:0000313" key="3">
    <source>
        <dbReference type="Proteomes" id="UP000282759"/>
    </source>
</evidence>
<evidence type="ECO:0008006" key="4">
    <source>
        <dbReference type="Google" id="ProtNLM"/>
    </source>
</evidence>
<accession>A0A437MYH3</accession>
<keyword evidence="1" id="KW-0472">Membrane</keyword>
<feature type="transmembrane region" description="Helical" evidence="1">
    <location>
        <begin position="62"/>
        <end position="81"/>
    </location>
</feature>
<dbReference type="Proteomes" id="UP000282759">
    <property type="component" value="Unassembled WGS sequence"/>
</dbReference>
<name>A0A437MYH3_9SPHI</name>
<feature type="transmembrane region" description="Helical" evidence="1">
    <location>
        <begin position="357"/>
        <end position="377"/>
    </location>
</feature>
<proteinExistence type="predicted"/>
<feature type="transmembrane region" description="Helical" evidence="1">
    <location>
        <begin position="208"/>
        <end position="229"/>
    </location>
</feature>
<gene>
    <name evidence="2" type="ORF">EOD41_01725</name>
</gene>
<evidence type="ECO:0000256" key="1">
    <source>
        <dbReference type="SAM" id="Phobius"/>
    </source>
</evidence>
<dbReference type="EMBL" id="SACK01000001">
    <property type="protein sequence ID" value="RVU02683.1"/>
    <property type="molecule type" value="Genomic_DNA"/>
</dbReference>
<keyword evidence="3" id="KW-1185">Reference proteome</keyword>
<keyword evidence="1" id="KW-0812">Transmembrane</keyword>
<comment type="caution">
    <text evidence="2">The sequence shown here is derived from an EMBL/GenBank/DDBJ whole genome shotgun (WGS) entry which is preliminary data.</text>
</comment>
<reference evidence="2 3" key="1">
    <citation type="submission" date="2019-01" db="EMBL/GenBank/DDBJ databases">
        <authorList>
            <person name="Chen W.-M."/>
        </authorList>
    </citation>
    <scope>NUCLEOTIDE SEQUENCE [LARGE SCALE GENOMIC DNA]</scope>
    <source>
        <strain evidence="2 3">YBJ-36</strain>
    </source>
</reference>
<feature type="transmembrane region" description="Helical" evidence="1">
    <location>
        <begin position="88"/>
        <end position="107"/>
    </location>
</feature>
<feature type="transmembrane region" description="Helical" evidence="1">
    <location>
        <begin position="328"/>
        <end position="351"/>
    </location>
</feature>
<dbReference type="RefSeq" id="WP_127703050.1">
    <property type="nucleotide sequence ID" value="NZ_SACK01000001.1"/>
</dbReference>
<dbReference type="OrthoDB" id="9123883at2"/>
<dbReference type="AlphaFoldDB" id="A0A437MYH3"/>
<protein>
    <recommendedName>
        <fullName evidence="4">Glycosyltransferase RgtA/B/C/D-like domain-containing protein</fullName>
    </recommendedName>
</protein>
<organism evidence="2 3">
    <name type="scientific">Mucilaginibacter limnophilus</name>
    <dbReference type="NCBI Taxonomy" id="1932778"/>
    <lineage>
        <taxon>Bacteria</taxon>
        <taxon>Pseudomonadati</taxon>
        <taxon>Bacteroidota</taxon>
        <taxon>Sphingobacteriia</taxon>
        <taxon>Sphingobacteriales</taxon>
        <taxon>Sphingobacteriaceae</taxon>
        <taxon>Mucilaginibacter</taxon>
    </lineage>
</organism>
<feature type="transmembrane region" description="Helical" evidence="1">
    <location>
        <begin position="249"/>
        <end position="266"/>
    </location>
</feature>
<feature type="transmembrane region" description="Helical" evidence="1">
    <location>
        <begin position="113"/>
        <end position="134"/>
    </location>
</feature>
<sequence>MHIPRFFKHIDILIAAIAGFYIIQLFTAYSGVGISPDSIMYASTAESIYKHGNLITFNGTPLVFFPVFYPAFLSLSFLFGVNAVQAGPVINGLLFAVTIFLCGWILNRIKPAYILYKWAILIIIILSPALLEIFTYLWSETLFILLIMLFVVTLKQYLDKPVLKWLLLSAIVAALCCLTRYAGLVVIATGGLLILINRALPFSKRITHTLTFGFAGVLPLAVNILINSLSTGLATGTRKPSVTSFSENLYYFGTVICDWLGLNETARPYGPALSVFIIIALIAGFVFLAIKGIINNYQIICAAFAIIYSLFILIIATVSRFEQLSSRLLSPMFIPMLIGCTFWVPTVLARIKSPQRVWVSIVTILIMSGFLYNYILIDLKRYDDEFEYGVPGYTDDDWNKSEFVSFLKKHTHQYKSGLPVYSDADEAVYFFTGMQAKLVPHRYFTDDVKKFSQNKHYYLIWFNAMANPELIGLDDIRKQHQLKKLYEFEDGVVYEVWGK</sequence>
<keyword evidence="1" id="KW-1133">Transmembrane helix</keyword>
<evidence type="ECO:0000313" key="2">
    <source>
        <dbReference type="EMBL" id="RVU02683.1"/>
    </source>
</evidence>
<feature type="transmembrane region" description="Helical" evidence="1">
    <location>
        <begin position="141"/>
        <end position="158"/>
    </location>
</feature>
<feature type="transmembrane region" description="Helical" evidence="1">
    <location>
        <begin position="273"/>
        <end position="290"/>
    </location>
</feature>